<evidence type="ECO:0000256" key="1">
    <source>
        <dbReference type="ARBA" id="ARBA00006479"/>
    </source>
</evidence>
<organism evidence="2 3">
    <name type="scientific">Dictyobacter halimunensis</name>
    <dbReference type="NCBI Taxonomy" id="3026934"/>
    <lineage>
        <taxon>Bacteria</taxon>
        <taxon>Bacillati</taxon>
        <taxon>Chloroflexota</taxon>
        <taxon>Ktedonobacteria</taxon>
        <taxon>Ktedonobacterales</taxon>
        <taxon>Dictyobacteraceae</taxon>
        <taxon>Dictyobacter</taxon>
    </lineage>
</organism>
<dbReference type="SUPFAM" id="SSF53067">
    <property type="entry name" value="Actin-like ATPase domain"/>
    <property type="match status" value="1"/>
</dbReference>
<protein>
    <submittedName>
        <fullName evidence="2">N-acylmannosamine kinase</fullName>
    </submittedName>
</protein>
<keyword evidence="2" id="KW-0808">Transferase</keyword>
<dbReference type="GO" id="GO:0016301">
    <property type="term" value="F:kinase activity"/>
    <property type="evidence" value="ECO:0007669"/>
    <property type="project" value="UniProtKB-KW"/>
</dbReference>
<dbReference type="Proteomes" id="UP001344906">
    <property type="component" value="Unassembled WGS sequence"/>
</dbReference>
<keyword evidence="2" id="KW-0418">Kinase</keyword>
<sequence>MADRVISAQDAILAFDVGGTRMKTGIIRGDTLIKGEVVALNHTAGDQTDDVLGSIIRLSRAALAQHTISAIGLSLRGIVDPQSGIILDVNEALRELIHVPLGERLSQELGRPIFVENDARMYTLGEFIHGAGRGYQNMLCLTLGTGVGSGVVIGGRLLRGQRSIRGILGGHLTIQANGPRCSCGNVGCLEALVGTSALIRQIEEGLAKDPSSLLHTTAHTPRHLFAAAAQHDRLALAIVDTFAHHLGCGIVSLIHAYDPDVVVLGGGFIHSHQLFLSAVQAYVNSHAWTIPRGRVAIVPAALGDMAALFGVAASISQPDIYL</sequence>
<evidence type="ECO:0000313" key="2">
    <source>
        <dbReference type="EMBL" id="GLV53477.1"/>
    </source>
</evidence>
<accession>A0ABQ6FIP4</accession>
<evidence type="ECO:0000313" key="3">
    <source>
        <dbReference type="Proteomes" id="UP001344906"/>
    </source>
</evidence>
<gene>
    <name evidence="2" type="ORF">KDH_03310</name>
</gene>
<dbReference type="RefSeq" id="WP_338247131.1">
    <property type="nucleotide sequence ID" value="NZ_BSRI01000001.1"/>
</dbReference>
<dbReference type="Gene3D" id="3.30.420.40">
    <property type="match status" value="2"/>
</dbReference>
<reference evidence="2 3" key="1">
    <citation type="submission" date="2023-02" db="EMBL/GenBank/DDBJ databases">
        <title>Dictyobacter halimunensis sp. nov., a new member of the class Ktedonobacteria from forest soil in a geothermal area.</title>
        <authorList>
            <person name="Rachmania M.K."/>
            <person name="Ningsih F."/>
            <person name="Sakai Y."/>
            <person name="Yabe S."/>
            <person name="Yokota A."/>
            <person name="Sjamsuridzal W."/>
        </authorList>
    </citation>
    <scope>NUCLEOTIDE SEQUENCE [LARGE SCALE GENOMIC DNA]</scope>
    <source>
        <strain evidence="2 3">S3.2.2.5</strain>
    </source>
</reference>
<dbReference type="Pfam" id="PF00480">
    <property type="entry name" value="ROK"/>
    <property type="match status" value="1"/>
</dbReference>
<dbReference type="InterPro" id="IPR043129">
    <property type="entry name" value="ATPase_NBD"/>
</dbReference>
<dbReference type="InterPro" id="IPR000600">
    <property type="entry name" value="ROK"/>
</dbReference>
<comment type="caution">
    <text evidence="2">The sequence shown here is derived from an EMBL/GenBank/DDBJ whole genome shotgun (WGS) entry which is preliminary data.</text>
</comment>
<dbReference type="EMBL" id="BSRI01000001">
    <property type="protein sequence ID" value="GLV53477.1"/>
    <property type="molecule type" value="Genomic_DNA"/>
</dbReference>
<proteinExistence type="inferred from homology"/>
<keyword evidence="3" id="KW-1185">Reference proteome</keyword>
<name>A0ABQ6FIP4_9CHLR</name>
<comment type="similarity">
    <text evidence="1">Belongs to the ROK (NagC/XylR) family.</text>
</comment>
<dbReference type="PANTHER" id="PTHR18964">
    <property type="entry name" value="ROK (REPRESSOR, ORF, KINASE) FAMILY"/>
    <property type="match status" value="1"/>
</dbReference>
<dbReference type="PANTHER" id="PTHR18964:SF149">
    <property type="entry name" value="BIFUNCTIONAL UDP-N-ACETYLGLUCOSAMINE 2-EPIMERASE_N-ACETYLMANNOSAMINE KINASE"/>
    <property type="match status" value="1"/>
</dbReference>